<dbReference type="PROSITE" id="PS50158">
    <property type="entry name" value="ZF_CCHC"/>
    <property type="match status" value="1"/>
</dbReference>
<dbReference type="InterPro" id="IPR001878">
    <property type="entry name" value="Znf_CCHC"/>
</dbReference>
<feature type="domain" description="CCHC-type" evidence="3">
    <location>
        <begin position="147"/>
        <end position="162"/>
    </location>
</feature>
<name>A0ABM2A2I2_AEDAL</name>
<dbReference type="Gene3D" id="4.10.60.10">
    <property type="entry name" value="Zinc finger, CCHC-type"/>
    <property type="match status" value="1"/>
</dbReference>
<feature type="region of interest" description="Disordered" evidence="2">
    <location>
        <begin position="162"/>
        <end position="194"/>
    </location>
</feature>
<dbReference type="Proteomes" id="UP000069940">
    <property type="component" value="Unassembled WGS sequence"/>
</dbReference>
<reference evidence="4" key="2">
    <citation type="submission" date="2025-05" db="UniProtKB">
        <authorList>
            <consortium name="EnsemblMetazoa"/>
        </authorList>
    </citation>
    <scope>IDENTIFICATION</scope>
    <source>
        <strain evidence="4">Foshan</strain>
    </source>
</reference>
<keyword evidence="1" id="KW-0862">Zinc</keyword>
<dbReference type="RefSeq" id="XP_062701082.1">
    <property type="nucleotide sequence ID" value="XM_062845098.1"/>
</dbReference>
<protein>
    <recommendedName>
        <fullName evidence="3">CCHC-type domain-containing protein</fullName>
    </recommendedName>
</protein>
<dbReference type="GeneID" id="134285072"/>
<evidence type="ECO:0000313" key="4">
    <source>
        <dbReference type="EnsemblMetazoa" id="AALFPA23_023836.P35519"/>
    </source>
</evidence>
<evidence type="ECO:0000256" key="2">
    <source>
        <dbReference type="SAM" id="MobiDB-lite"/>
    </source>
</evidence>
<evidence type="ECO:0000313" key="5">
    <source>
        <dbReference type="Proteomes" id="UP000069940"/>
    </source>
</evidence>
<keyword evidence="1" id="KW-0479">Metal-binding</keyword>
<feature type="compositionally biased region" description="Basic and acidic residues" evidence="2">
    <location>
        <begin position="179"/>
        <end position="194"/>
    </location>
</feature>
<keyword evidence="5" id="KW-1185">Reference proteome</keyword>
<organism evidence="4 5">
    <name type="scientific">Aedes albopictus</name>
    <name type="common">Asian tiger mosquito</name>
    <name type="synonym">Stegomyia albopicta</name>
    <dbReference type="NCBI Taxonomy" id="7160"/>
    <lineage>
        <taxon>Eukaryota</taxon>
        <taxon>Metazoa</taxon>
        <taxon>Ecdysozoa</taxon>
        <taxon>Arthropoda</taxon>
        <taxon>Hexapoda</taxon>
        <taxon>Insecta</taxon>
        <taxon>Pterygota</taxon>
        <taxon>Neoptera</taxon>
        <taxon>Endopterygota</taxon>
        <taxon>Diptera</taxon>
        <taxon>Nematocera</taxon>
        <taxon>Culicoidea</taxon>
        <taxon>Culicidae</taxon>
        <taxon>Culicinae</taxon>
        <taxon>Aedini</taxon>
        <taxon>Aedes</taxon>
        <taxon>Stegomyia</taxon>
    </lineage>
</organism>
<evidence type="ECO:0000256" key="1">
    <source>
        <dbReference type="PROSITE-ProRule" id="PRU00047"/>
    </source>
</evidence>
<proteinExistence type="predicted"/>
<evidence type="ECO:0000259" key="3">
    <source>
        <dbReference type="PROSITE" id="PS50158"/>
    </source>
</evidence>
<sequence length="194" mass="22430">MEAFKFNSIAQKEKQTFAEFETELRTQIQYCEFSCAKCQTPYSDRMQRDRIIIGIQDKKLQLKLLDGRDDPLAKIIETCKIFKAASENKQLLDRKDNLLDVKLVSKKVEADSEVKTVDVVTRNRCYSCGRQFNLNHRRMCPAMNAECYACWETGHYSKCCRKKSTKPQKDNLQSSKPGGKNDKAIHSVKWSDAE</sequence>
<dbReference type="EnsemblMetazoa" id="AALFPA23_023836.R35519">
    <property type="protein sequence ID" value="AALFPA23_023836.P35519"/>
    <property type="gene ID" value="AALFPA23_023836"/>
</dbReference>
<keyword evidence="1" id="KW-0863">Zinc-finger</keyword>
<reference evidence="5" key="1">
    <citation type="journal article" date="2015" name="Proc. Natl. Acad. Sci. U.S.A.">
        <title>Genome sequence of the Asian Tiger mosquito, Aedes albopictus, reveals insights into its biology, genetics, and evolution.</title>
        <authorList>
            <person name="Chen X.G."/>
            <person name="Jiang X."/>
            <person name="Gu J."/>
            <person name="Xu M."/>
            <person name="Wu Y."/>
            <person name="Deng Y."/>
            <person name="Zhang C."/>
            <person name="Bonizzoni M."/>
            <person name="Dermauw W."/>
            <person name="Vontas J."/>
            <person name="Armbruster P."/>
            <person name="Huang X."/>
            <person name="Yang Y."/>
            <person name="Zhang H."/>
            <person name="He W."/>
            <person name="Peng H."/>
            <person name="Liu Y."/>
            <person name="Wu K."/>
            <person name="Chen J."/>
            <person name="Lirakis M."/>
            <person name="Topalis P."/>
            <person name="Van Leeuwen T."/>
            <person name="Hall A.B."/>
            <person name="Jiang X."/>
            <person name="Thorpe C."/>
            <person name="Mueller R.L."/>
            <person name="Sun C."/>
            <person name="Waterhouse R.M."/>
            <person name="Yan G."/>
            <person name="Tu Z.J."/>
            <person name="Fang X."/>
            <person name="James A.A."/>
        </authorList>
    </citation>
    <scope>NUCLEOTIDE SEQUENCE [LARGE SCALE GENOMIC DNA]</scope>
    <source>
        <strain evidence="5">Foshan</strain>
    </source>
</reference>
<accession>A0ABM2A2I2</accession>